<reference evidence="3 4" key="1">
    <citation type="submission" date="2023-09" db="EMBL/GenBank/DDBJ databases">
        <title>Thioclava shenzhenensis sp. nov., a multidrug resistant bacteria-antagonizing species isolated from coastal seawater.</title>
        <authorList>
            <person name="Long M."/>
        </authorList>
    </citation>
    <scope>NUCLEOTIDE SEQUENCE [LARGE SCALE GENOMIC DNA]</scope>
    <source>
        <strain evidence="3 4">FTW29</strain>
        <plasmid evidence="3 4">unnamed2</plasmid>
    </source>
</reference>
<dbReference type="InterPro" id="IPR009839">
    <property type="entry name" value="SseB_N"/>
</dbReference>
<dbReference type="Pfam" id="PF07179">
    <property type="entry name" value="SseB"/>
    <property type="match status" value="1"/>
</dbReference>
<sequence>MTPYDRAHAAMTAEPENDALRLAVYDRLADAELFLLLEDEVEGQDIRPQVFEAEDGAFVLAFDTEERMADFCDGPMPYAALPGRIIAQNLVGENIGLGINLGVAPSAMLLPPEALDWLSETLTHSPSHITGRPVSFEAPALPPAILGLLLPAFEAKFDQLIGAATHALLGGVTYEDGHKGHVLALLGTPESARPAIAKAMGEALTFSGLDAGELDVTFLDEDSEAAQRLLAKALVLHLPEHEHEEAPAAPQEKPKGPGMDPSKPPILR</sequence>
<proteinExistence type="predicted"/>
<protein>
    <submittedName>
        <fullName evidence="3">SseB family protein</fullName>
    </submittedName>
</protein>
<accession>A0ABZ1E6X2</accession>
<dbReference type="RefSeq" id="WP_330629472.1">
    <property type="nucleotide sequence ID" value="NZ_CP135445.1"/>
</dbReference>
<keyword evidence="4" id="KW-1185">Reference proteome</keyword>
<organism evidence="3 4">
    <name type="scientific">Thioclava litoralis</name>
    <dbReference type="NCBI Taxonomy" id="3076557"/>
    <lineage>
        <taxon>Bacteria</taxon>
        <taxon>Pseudomonadati</taxon>
        <taxon>Pseudomonadota</taxon>
        <taxon>Alphaproteobacteria</taxon>
        <taxon>Rhodobacterales</taxon>
        <taxon>Paracoccaceae</taxon>
        <taxon>Thioclava</taxon>
    </lineage>
</organism>
<dbReference type="Proteomes" id="UP001623290">
    <property type="component" value="Plasmid unnamed2"/>
</dbReference>
<evidence type="ECO:0000259" key="2">
    <source>
        <dbReference type="Pfam" id="PF07179"/>
    </source>
</evidence>
<name>A0ABZ1E6X2_9RHOB</name>
<evidence type="ECO:0000313" key="3">
    <source>
        <dbReference type="EMBL" id="WRY35729.1"/>
    </source>
</evidence>
<gene>
    <name evidence="3" type="ORF">RPE78_15975</name>
</gene>
<dbReference type="EMBL" id="CP135445">
    <property type="protein sequence ID" value="WRY35729.1"/>
    <property type="molecule type" value="Genomic_DNA"/>
</dbReference>
<geneLocation type="plasmid" evidence="3 4">
    <name>unnamed2</name>
</geneLocation>
<evidence type="ECO:0000256" key="1">
    <source>
        <dbReference type="SAM" id="MobiDB-lite"/>
    </source>
</evidence>
<feature type="domain" description="SseB protein N-terminal" evidence="2">
    <location>
        <begin position="14"/>
        <end position="116"/>
    </location>
</feature>
<keyword evidence="3" id="KW-0614">Plasmid</keyword>
<feature type="region of interest" description="Disordered" evidence="1">
    <location>
        <begin position="240"/>
        <end position="268"/>
    </location>
</feature>
<evidence type="ECO:0000313" key="4">
    <source>
        <dbReference type="Proteomes" id="UP001623290"/>
    </source>
</evidence>